<dbReference type="GO" id="GO:0009090">
    <property type="term" value="P:homoserine biosynthetic process"/>
    <property type="evidence" value="ECO:0007669"/>
    <property type="project" value="TreeGrafter"/>
</dbReference>
<dbReference type="InterPro" id="IPR005260">
    <property type="entry name" value="Asp_kin_monofn"/>
</dbReference>
<dbReference type="Gene3D" id="3.40.1160.10">
    <property type="entry name" value="Acetylglutamate kinase-like"/>
    <property type="match status" value="1"/>
</dbReference>
<evidence type="ECO:0000256" key="4">
    <source>
        <dbReference type="ARBA" id="ARBA00005139"/>
    </source>
</evidence>
<keyword evidence="7 13" id="KW-0547">Nucleotide-binding</keyword>
<feature type="domain" description="ACT" evidence="16">
    <location>
        <begin position="381"/>
        <end position="440"/>
    </location>
</feature>
<dbReference type="PANTHER" id="PTHR21499:SF67">
    <property type="entry name" value="ASPARTOKINASE 3"/>
    <property type="match status" value="1"/>
</dbReference>
<dbReference type="InterPro" id="IPR002912">
    <property type="entry name" value="ACT_dom"/>
</dbReference>
<evidence type="ECO:0000313" key="18">
    <source>
        <dbReference type="Proteomes" id="UP000070366"/>
    </source>
</evidence>
<keyword evidence="15" id="KW-0028">Amino-acid biosynthesis</keyword>
<dbReference type="Pfam" id="PF22468">
    <property type="entry name" value="ACT_9"/>
    <property type="match status" value="1"/>
</dbReference>
<evidence type="ECO:0000256" key="14">
    <source>
        <dbReference type="RuleBase" id="RU003448"/>
    </source>
</evidence>
<evidence type="ECO:0000256" key="1">
    <source>
        <dbReference type="ARBA" id="ARBA00003121"/>
    </source>
</evidence>
<evidence type="ECO:0000256" key="7">
    <source>
        <dbReference type="ARBA" id="ARBA00022741"/>
    </source>
</evidence>
<comment type="catalytic activity">
    <reaction evidence="12 14">
        <text>L-aspartate + ATP = 4-phospho-L-aspartate + ADP</text>
        <dbReference type="Rhea" id="RHEA:23776"/>
        <dbReference type="ChEBI" id="CHEBI:29991"/>
        <dbReference type="ChEBI" id="CHEBI:30616"/>
        <dbReference type="ChEBI" id="CHEBI:57535"/>
        <dbReference type="ChEBI" id="CHEBI:456216"/>
        <dbReference type="EC" id="2.7.2.4"/>
    </reaction>
</comment>
<keyword evidence="6 14" id="KW-0808">Transferase</keyword>
<dbReference type="UniPathway" id="UPA00051">
    <property type="reaction ID" value="UER00462"/>
</dbReference>
<dbReference type="EC" id="2.7.2.4" evidence="14"/>
<dbReference type="CDD" id="cd04916">
    <property type="entry name" value="ACT_AKiii-YclM-BS_2"/>
    <property type="match status" value="1"/>
</dbReference>
<evidence type="ECO:0000256" key="2">
    <source>
        <dbReference type="ARBA" id="ARBA00004766"/>
    </source>
</evidence>
<evidence type="ECO:0000256" key="12">
    <source>
        <dbReference type="ARBA" id="ARBA00047872"/>
    </source>
</evidence>
<evidence type="ECO:0000313" key="17">
    <source>
        <dbReference type="EMBL" id="KXK65546.1"/>
    </source>
</evidence>
<evidence type="ECO:0000256" key="11">
    <source>
        <dbReference type="ARBA" id="ARBA00023154"/>
    </source>
</evidence>
<dbReference type="NCBIfam" id="TIGR00657">
    <property type="entry name" value="asp_kinases"/>
    <property type="match status" value="1"/>
</dbReference>
<dbReference type="EMBL" id="LSZW01000061">
    <property type="protein sequence ID" value="KXK65546.1"/>
    <property type="molecule type" value="Genomic_DNA"/>
</dbReference>
<protein>
    <recommendedName>
        <fullName evidence="14">Aspartokinase</fullName>
        <ecNumber evidence="14">2.7.2.4</ecNumber>
    </recommendedName>
</protein>
<dbReference type="InterPro" id="IPR001048">
    <property type="entry name" value="Asp/Glu/Uridylate_kinase"/>
</dbReference>
<dbReference type="OrthoDB" id="9799110at2"/>
<evidence type="ECO:0000256" key="6">
    <source>
        <dbReference type="ARBA" id="ARBA00022679"/>
    </source>
</evidence>
<dbReference type="NCBIfam" id="NF006540">
    <property type="entry name" value="PRK09034.1"/>
    <property type="match status" value="1"/>
</dbReference>
<comment type="caution">
    <text evidence="17">The sequence shown here is derived from an EMBL/GenBank/DDBJ whole genome shotgun (WGS) entry which is preliminary data.</text>
</comment>
<dbReference type="InterPro" id="IPR054352">
    <property type="entry name" value="ACT_Aspartokinase"/>
</dbReference>
<dbReference type="InterPro" id="IPR001341">
    <property type="entry name" value="Asp_kinase"/>
</dbReference>
<dbReference type="PIRSF" id="PIRSF000726">
    <property type="entry name" value="Asp_kin"/>
    <property type="match status" value="1"/>
</dbReference>
<feature type="binding site" evidence="13">
    <location>
        <position position="220"/>
    </location>
    <ligand>
        <name>ATP</name>
        <dbReference type="ChEBI" id="CHEBI:30616"/>
    </ligand>
</feature>
<keyword evidence="8 14" id="KW-0418">Kinase</keyword>
<organism evidence="17 18">
    <name type="scientific">Christensenella minuta</name>
    <dbReference type="NCBI Taxonomy" id="626937"/>
    <lineage>
        <taxon>Bacteria</taxon>
        <taxon>Bacillati</taxon>
        <taxon>Bacillota</taxon>
        <taxon>Clostridia</taxon>
        <taxon>Christensenellales</taxon>
        <taxon>Christensenellaceae</taxon>
        <taxon>Christensenella</taxon>
    </lineage>
</organism>
<dbReference type="GO" id="GO:0005524">
    <property type="term" value="F:ATP binding"/>
    <property type="evidence" value="ECO:0007669"/>
    <property type="project" value="UniProtKB-KW"/>
</dbReference>
<comment type="pathway">
    <text evidence="3 15">Amino-acid biosynthesis; L-methionine biosynthesis via de novo pathway; L-homoserine from L-aspartate: step 1/3.</text>
</comment>
<feature type="binding site" evidence="13">
    <location>
        <begin position="9"/>
        <end position="12"/>
    </location>
    <ligand>
        <name>ATP</name>
        <dbReference type="ChEBI" id="CHEBI:30616"/>
    </ligand>
</feature>
<dbReference type="Pfam" id="PF00696">
    <property type="entry name" value="AA_kinase"/>
    <property type="match status" value="1"/>
</dbReference>
<name>A0A136Q4S4_9FIRM</name>
<feature type="binding site" evidence="13">
    <location>
        <position position="118"/>
    </location>
    <ligand>
        <name>substrate</name>
    </ligand>
</feature>
<evidence type="ECO:0000259" key="16">
    <source>
        <dbReference type="PROSITE" id="PS51671"/>
    </source>
</evidence>
<dbReference type="InterPro" id="IPR036393">
    <property type="entry name" value="AceGlu_kinase-like_sf"/>
</dbReference>
<dbReference type="Gene3D" id="3.30.2130.10">
    <property type="entry name" value="VC0802-like"/>
    <property type="match status" value="1"/>
</dbReference>
<feature type="binding site" evidence="13">
    <location>
        <begin position="209"/>
        <end position="210"/>
    </location>
    <ligand>
        <name>ATP</name>
        <dbReference type="ChEBI" id="CHEBI:30616"/>
    </ligand>
</feature>
<comment type="pathway">
    <text evidence="4 15">Amino-acid biosynthesis; L-threonine biosynthesis; L-threonine from L-aspartate: step 1/5.</text>
</comment>
<evidence type="ECO:0000256" key="9">
    <source>
        <dbReference type="ARBA" id="ARBA00022840"/>
    </source>
</evidence>
<dbReference type="UniPathway" id="UPA00034">
    <property type="reaction ID" value="UER00015"/>
</dbReference>
<comment type="pathway">
    <text evidence="2 15">Amino-acid biosynthesis; L-lysine biosynthesis via DAP pathway; (S)-tetrahydrodipicolinate from L-aspartate: step 1/4.</text>
</comment>
<keyword evidence="9 13" id="KW-0067">ATP-binding</keyword>
<accession>A0A136Q4S4</accession>
<dbReference type="SUPFAM" id="SSF55021">
    <property type="entry name" value="ACT-like"/>
    <property type="match status" value="2"/>
</dbReference>
<dbReference type="SUPFAM" id="SSF53633">
    <property type="entry name" value="Carbamate kinase-like"/>
    <property type="match status" value="1"/>
</dbReference>
<dbReference type="UniPathway" id="UPA00050">
    <property type="reaction ID" value="UER00461"/>
</dbReference>
<dbReference type="PANTHER" id="PTHR21499">
    <property type="entry name" value="ASPARTATE KINASE"/>
    <property type="match status" value="1"/>
</dbReference>
<dbReference type="AlphaFoldDB" id="A0A136Q4S4"/>
<dbReference type="STRING" id="626937.HMPREF3293_01760"/>
<keyword evidence="11" id="KW-0457">Lysine biosynthesis</keyword>
<gene>
    <name evidence="17" type="ORF">HMPREF3293_01760</name>
</gene>
<dbReference type="Proteomes" id="UP000070366">
    <property type="component" value="Unassembled WGS sequence"/>
</dbReference>
<keyword evidence="18" id="KW-1185">Reference proteome</keyword>
<comment type="similarity">
    <text evidence="5 14">Belongs to the aspartokinase family.</text>
</comment>
<dbReference type="PATRIC" id="fig|626937.4.peg.1738"/>
<dbReference type="GO" id="GO:0009089">
    <property type="term" value="P:lysine biosynthetic process via diaminopimelate"/>
    <property type="evidence" value="ECO:0007669"/>
    <property type="project" value="UniProtKB-UniPathway"/>
</dbReference>
<evidence type="ECO:0000256" key="15">
    <source>
        <dbReference type="RuleBase" id="RU004249"/>
    </source>
</evidence>
<dbReference type="PROSITE" id="PS51671">
    <property type="entry name" value="ACT"/>
    <property type="match status" value="1"/>
</dbReference>
<dbReference type="KEGG" id="cmiu:B1H56_11510"/>
<evidence type="ECO:0000256" key="13">
    <source>
        <dbReference type="PIRSR" id="PIRSR000726-1"/>
    </source>
</evidence>
<keyword evidence="10" id="KW-0220">Diaminopimelate biosynthesis</keyword>
<dbReference type="GO" id="GO:0009088">
    <property type="term" value="P:threonine biosynthetic process"/>
    <property type="evidence" value="ECO:0007669"/>
    <property type="project" value="UniProtKB-UniPathway"/>
</dbReference>
<dbReference type="InterPro" id="IPR018042">
    <property type="entry name" value="Aspartate_kinase_CS"/>
</dbReference>
<feature type="binding site" evidence="13">
    <location>
        <position position="53"/>
    </location>
    <ligand>
        <name>substrate</name>
    </ligand>
</feature>
<reference evidence="17 18" key="1">
    <citation type="submission" date="2016-02" db="EMBL/GenBank/DDBJ databases">
        <authorList>
            <person name="Wen L."/>
            <person name="He K."/>
            <person name="Yang H."/>
        </authorList>
    </citation>
    <scope>NUCLEOTIDE SEQUENCE [LARGE SCALE GENOMIC DNA]</scope>
    <source>
        <strain evidence="17 18">DSM 22607</strain>
    </source>
</reference>
<evidence type="ECO:0000256" key="10">
    <source>
        <dbReference type="ARBA" id="ARBA00022915"/>
    </source>
</evidence>
<dbReference type="GO" id="GO:0019877">
    <property type="term" value="P:diaminopimelate biosynthetic process"/>
    <property type="evidence" value="ECO:0007669"/>
    <property type="project" value="UniProtKB-KW"/>
</dbReference>
<dbReference type="GO" id="GO:0005829">
    <property type="term" value="C:cytosol"/>
    <property type="evidence" value="ECO:0007669"/>
    <property type="project" value="TreeGrafter"/>
</dbReference>
<sequence>MNMAVKVTKFGGSSLASAEQILKMKQIVEADEARKFVVPSAPGKRFKDDVKVTDLLYSLHDAAAHFEETDGIYGQIVRRYTDIRDELGLSIKIEEYLEKMYRDIKTGANEDYAASRGEYLNGLLIADLLGYDFIDAADVIFFDETGSYDAKKTLSVLPGALKLHERAVIPGFYGSLPNGRIKTFSRGGSDITGSIVSRAANADLYENWTDVSGFMMADPRIVENPRKIDVVTYRELRELAYMGATVLHEDSIFPVLEAAIPINVKNTNDPENSGTMIIPAIEGRDGARDGITGIAGKKNFTVITIEKDGMNTEIGFGRKVLTCLEKFGLSFEHMPSSIDTISIVVADIRIRHCIEELIDEIHAVCQPDSVEVSSNMAIIATVGRGMIRQVGVSAKLFAALAQSHVNVRMIDQGSSEINIIVGVENDDFEKAVQAIYSALV</sequence>
<comment type="function">
    <text evidence="1">Catalyzes the phosphorylation of the beta-carboxyl group of aspartic acid with ATP to yield 4-phospho-L-aspartate, which is involved in the branched biosynthetic pathway leading to the biosynthesis of amino acids threonine, isoleucine and methionine.</text>
</comment>
<dbReference type="FunFam" id="3.30.2130.10:FF:000001">
    <property type="entry name" value="Bifunctional aspartokinase/homoserine dehydrogenase"/>
    <property type="match status" value="1"/>
</dbReference>
<proteinExistence type="inferred from homology"/>
<dbReference type="GO" id="GO:0004072">
    <property type="term" value="F:aspartate kinase activity"/>
    <property type="evidence" value="ECO:0007669"/>
    <property type="project" value="UniProtKB-EC"/>
</dbReference>
<evidence type="ECO:0000256" key="8">
    <source>
        <dbReference type="ARBA" id="ARBA00022777"/>
    </source>
</evidence>
<dbReference type="PROSITE" id="PS00324">
    <property type="entry name" value="ASPARTOKINASE"/>
    <property type="match status" value="1"/>
</dbReference>
<evidence type="ECO:0000256" key="3">
    <source>
        <dbReference type="ARBA" id="ARBA00004986"/>
    </source>
</evidence>
<evidence type="ECO:0000256" key="5">
    <source>
        <dbReference type="ARBA" id="ARBA00010122"/>
    </source>
</evidence>
<dbReference type="InterPro" id="IPR045865">
    <property type="entry name" value="ACT-like_dom_sf"/>
</dbReference>